<dbReference type="GO" id="GO:0005694">
    <property type="term" value="C:chromosome"/>
    <property type="evidence" value="ECO:0007669"/>
    <property type="project" value="TreeGrafter"/>
</dbReference>
<dbReference type="CDD" id="cd16405">
    <property type="entry name" value="RepB_like_N"/>
    <property type="match status" value="1"/>
</dbReference>
<dbReference type="GO" id="GO:0007059">
    <property type="term" value="P:chromosome segregation"/>
    <property type="evidence" value="ECO:0007669"/>
    <property type="project" value="TreeGrafter"/>
</dbReference>
<dbReference type="SMART" id="SM00470">
    <property type="entry name" value="ParB"/>
    <property type="match status" value="1"/>
</dbReference>
<gene>
    <name evidence="3" type="primary">noc</name>
    <name evidence="3" type="ORF">TRL7639_04240</name>
</gene>
<sequence length="352" mass="37833">MAKRRRLTAPDADTLRELDEGFAAKPVDALSMTAPIAQVAGEAAALAGMTSVTDRATQARDSAEAEQFRQAKAAGLVAQPIALDEIDADFIRRDRLTEDPELMAELLASIRASGLRSPIEVSATSEGFGLISGYRRLKAYQVLASEDPAFGQIPAYVRDADAGQDAYVSMVEENEVRANLTPYERGRIAVLSAGQGVFPSVSDAVDALFASVSKAKRSKVRSFALVHECLGDLLRFPAALTEKAGLQLASALRDGAQAELRVALDGSDCTSASEEWSVLSKALSTRGKSEKDPRKGGRPSSNTRLPSVYVEDGSELRGELSANGFRVELFGRKIDPTTGEIIMREIRRILED</sequence>
<dbReference type="Proteomes" id="UP000193077">
    <property type="component" value="Unassembled WGS sequence"/>
</dbReference>
<dbReference type="AlphaFoldDB" id="A0A1Y5TSL4"/>
<dbReference type="EMBL" id="FWFO01000006">
    <property type="protein sequence ID" value="SLN71456.1"/>
    <property type="molecule type" value="Genomic_DNA"/>
</dbReference>
<dbReference type="Gene3D" id="3.90.1530.30">
    <property type="match status" value="1"/>
</dbReference>
<evidence type="ECO:0000256" key="1">
    <source>
        <dbReference type="SAM" id="MobiDB-lite"/>
    </source>
</evidence>
<dbReference type="InterPro" id="IPR003115">
    <property type="entry name" value="ParB_N"/>
</dbReference>
<dbReference type="PANTHER" id="PTHR33375:SF1">
    <property type="entry name" value="CHROMOSOME-PARTITIONING PROTEIN PARB-RELATED"/>
    <property type="match status" value="1"/>
</dbReference>
<evidence type="ECO:0000313" key="4">
    <source>
        <dbReference type="Proteomes" id="UP000193077"/>
    </source>
</evidence>
<feature type="domain" description="ParB-like N-terminal" evidence="2">
    <location>
        <begin position="79"/>
        <end position="175"/>
    </location>
</feature>
<dbReference type="SUPFAM" id="SSF110849">
    <property type="entry name" value="ParB/Sulfiredoxin"/>
    <property type="match status" value="1"/>
</dbReference>
<feature type="region of interest" description="Disordered" evidence="1">
    <location>
        <begin position="283"/>
        <end position="308"/>
    </location>
</feature>
<dbReference type="RefSeq" id="WP_085797881.1">
    <property type="nucleotide sequence ID" value="NZ_FWFO01000006.1"/>
</dbReference>
<protein>
    <submittedName>
        <fullName evidence="3">Nucleoid occlusion protein</fullName>
    </submittedName>
</protein>
<dbReference type="InterPro" id="IPR036086">
    <property type="entry name" value="ParB/Sulfiredoxin_sf"/>
</dbReference>
<dbReference type="OrthoDB" id="7812516at2"/>
<keyword evidence="4" id="KW-1185">Reference proteome</keyword>
<dbReference type="PANTHER" id="PTHR33375">
    <property type="entry name" value="CHROMOSOME-PARTITIONING PROTEIN PARB-RELATED"/>
    <property type="match status" value="1"/>
</dbReference>
<dbReference type="InterPro" id="IPR037972">
    <property type="entry name" value="RepB_N"/>
</dbReference>
<evidence type="ECO:0000259" key="2">
    <source>
        <dbReference type="SMART" id="SM00470"/>
    </source>
</evidence>
<evidence type="ECO:0000313" key="3">
    <source>
        <dbReference type="EMBL" id="SLN71456.1"/>
    </source>
</evidence>
<reference evidence="3 4" key="1">
    <citation type="submission" date="2017-03" db="EMBL/GenBank/DDBJ databases">
        <authorList>
            <person name="Afonso C.L."/>
            <person name="Miller P.J."/>
            <person name="Scott M.A."/>
            <person name="Spackman E."/>
            <person name="Goraichik I."/>
            <person name="Dimitrov K.M."/>
            <person name="Suarez D.L."/>
            <person name="Swayne D.E."/>
        </authorList>
    </citation>
    <scope>NUCLEOTIDE SEQUENCE [LARGE SCALE GENOMIC DNA]</scope>
    <source>
        <strain evidence="3 4">CECT 7639</strain>
    </source>
</reference>
<dbReference type="InterPro" id="IPR050336">
    <property type="entry name" value="Chromosome_partition/occlusion"/>
</dbReference>
<proteinExistence type="predicted"/>
<name>A0A1Y5TSL4_9RHOB</name>
<organism evidence="3 4">
    <name type="scientific">Falsiruegeria litorea R37</name>
    <dbReference type="NCBI Taxonomy" id="1200284"/>
    <lineage>
        <taxon>Bacteria</taxon>
        <taxon>Pseudomonadati</taxon>
        <taxon>Pseudomonadota</taxon>
        <taxon>Alphaproteobacteria</taxon>
        <taxon>Rhodobacterales</taxon>
        <taxon>Roseobacteraceae</taxon>
        <taxon>Falsiruegeria</taxon>
    </lineage>
</organism>
<dbReference type="Pfam" id="PF02195">
    <property type="entry name" value="ParB_N"/>
    <property type="match status" value="1"/>
</dbReference>
<accession>A0A1Y5TSL4</accession>